<feature type="binding site" evidence="7">
    <location>
        <position position="132"/>
    </location>
    <ligand>
        <name>glyoxylate</name>
        <dbReference type="ChEBI" id="CHEBI:36655"/>
    </ligand>
</feature>
<sequence length="403" mass="43730">MNPKLTYPASTADYQALAHARLPRFLSDYLDGGATDEQTLRANESDWRQIKLRQRVLKDVDRVNTSTTLAGQRYTMPVVLAPLGLAGMMAQRAEVQAVRAANAAGIPFTLSTVGICSVEEVQAEARDPAWFQLYMIRDRARIEALLDKAWAAGCRTLVFTVDLPLPGMRHRDFRNGLSSTGARSKLLKITQLLARPGWLWNVAVRGGPLSFGNLNDALPDASNLDAFKAWIDTQFDPTVTWADIAWIRKHWQGKLLLKGILDVEDARLAVEVGADGIVVSNHGGRQLDGVATGAAKLPEIVAAVGGQTEILVDGGIRSGVDVFRALALGAEGVMMGRPWAWALAGAGQDGLNKLLTSWHHELRLAMTLTGVTCVADIGPEQLDRHSETPAEAQALQPEPEPVR</sequence>
<evidence type="ECO:0000256" key="1">
    <source>
        <dbReference type="ARBA" id="ARBA00001917"/>
    </source>
</evidence>
<dbReference type="GO" id="GO:0004459">
    <property type="term" value="F:L-lactate dehydrogenase (NAD+) activity"/>
    <property type="evidence" value="ECO:0007669"/>
    <property type="project" value="UniProtKB-EC"/>
</dbReference>
<evidence type="ECO:0000256" key="2">
    <source>
        <dbReference type="ARBA" id="ARBA00022630"/>
    </source>
</evidence>
<dbReference type="PROSITE" id="PS51349">
    <property type="entry name" value="FMN_HYDROXY_ACID_DH_2"/>
    <property type="match status" value="1"/>
</dbReference>
<dbReference type="CDD" id="cd02809">
    <property type="entry name" value="alpha_hydroxyacid_oxid_FMN"/>
    <property type="match status" value="1"/>
</dbReference>
<feature type="binding site" evidence="7">
    <location>
        <begin position="82"/>
        <end position="84"/>
    </location>
    <ligand>
        <name>FMN</name>
        <dbReference type="ChEBI" id="CHEBI:58210"/>
    </ligand>
</feature>
<keyword evidence="3 7" id="KW-0288">FMN</keyword>
<evidence type="ECO:0000256" key="7">
    <source>
        <dbReference type="PIRSR" id="PIRSR000138-2"/>
    </source>
</evidence>
<feature type="binding site" evidence="7">
    <location>
        <position position="285"/>
    </location>
    <ligand>
        <name>glyoxylate</name>
        <dbReference type="ChEBI" id="CHEBI:36655"/>
    </ligand>
</feature>
<accession>A0A4P7XKW7</accession>
<feature type="binding site" evidence="7">
    <location>
        <position position="282"/>
    </location>
    <ligand>
        <name>glyoxylate</name>
        <dbReference type="ChEBI" id="CHEBI:36655"/>
    </ligand>
</feature>
<dbReference type="PIRSF" id="PIRSF000138">
    <property type="entry name" value="Al-hdrx_acd_dh"/>
    <property type="match status" value="1"/>
</dbReference>
<comment type="cofactor">
    <cofactor evidence="1">
        <name>FMN</name>
        <dbReference type="ChEBI" id="CHEBI:58210"/>
    </cofactor>
</comment>
<dbReference type="RefSeq" id="WP_136549860.1">
    <property type="nucleotide sequence ID" value="NZ_CP031093.1"/>
</dbReference>
<feature type="binding site" evidence="7">
    <location>
        <position position="111"/>
    </location>
    <ligand>
        <name>FMN</name>
        <dbReference type="ChEBI" id="CHEBI:58210"/>
    </ligand>
</feature>
<dbReference type="InterPro" id="IPR037396">
    <property type="entry name" value="FMN_HAD"/>
</dbReference>
<gene>
    <name evidence="10" type="ORF">soil367_15110</name>
</gene>
<keyword evidence="4 10" id="KW-0560">Oxidoreductase</keyword>
<dbReference type="Proteomes" id="UP000298049">
    <property type="component" value="Chromosome"/>
</dbReference>
<feature type="domain" description="FMN hydroxy acid dehydrogenase" evidence="9">
    <location>
        <begin position="3"/>
        <end position="387"/>
    </location>
</feature>
<evidence type="ECO:0000313" key="10">
    <source>
        <dbReference type="EMBL" id="QCF27154.1"/>
    </source>
</evidence>
<proteinExistence type="inferred from homology"/>
<feature type="binding site" evidence="7">
    <location>
        <position position="160"/>
    </location>
    <ligand>
        <name>FMN</name>
        <dbReference type="ChEBI" id="CHEBI:58210"/>
    </ligand>
</feature>
<dbReference type="GO" id="GO:0005886">
    <property type="term" value="C:plasma membrane"/>
    <property type="evidence" value="ECO:0007669"/>
    <property type="project" value="TreeGrafter"/>
</dbReference>
<dbReference type="NCBIfam" id="NF008398">
    <property type="entry name" value="PRK11197.1"/>
    <property type="match status" value="1"/>
</dbReference>
<dbReference type="SUPFAM" id="SSF51395">
    <property type="entry name" value="FMN-linked oxidoreductases"/>
    <property type="match status" value="1"/>
</dbReference>
<dbReference type="PROSITE" id="PS00557">
    <property type="entry name" value="FMN_HYDROXY_ACID_DH_1"/>
    <property type="match status" value="1"/>
</dbReference>
<feature type="binding site" evidence="7">
    <location>
        <position position="169"/>
    </location>
    <ligand>
        <name>glyoxylate</name>
        <dbReference type="ChEBI" id="CHEBI:36655"/>
    </ligand>
</feature>
<protein>
    <submittedName>
        <fullName evidence="10">L-lactate dehydrogenase</fullName>
        <ecNumber evidence="10">1.1.1.27</ecNumber>
    </submittedName>
</protein>
<dbReference type="InterPro" id="IPR012133">
    <property type="entry name" value="Alpha-hydoxy_acid_DH_FMN"/>
</dbReference>
<dbReference type="InterPro" id="IPR008259">
    <property type="entry name" value="FMN_hydac_DH_AS"/>
</dbReference>
<dbReference type="GO" id="GO:0010181">
    <property type="term" value="F:FMN binding"/>
    <property type="evidence" value="ECO:0007669"/>
    <property type="project" value="InterPro"/>
</dbReference>
<keyword evidence="2 7" id="KW-0285">Flavoprotein</keyword>
<name>A0A4P7XKW7_9ALTE</name>
<evidence type="ECO:0000256" key="6">
    <source>
        <dbReference type="PIRSR" id="PIRSR000138-1"/>
    </source>
</evidence>
<dbReference type="PANTHER" id="PTHR10578">
    <property type="entry name" value="S -2-HYDROXY-ACID OXIDASE-RELATED"/>
    <property type="match status" value="1"/>
</dbReference>
<evidence type="ECO:0000259" key="9">
    <source>
        <dbReference type="PROSITE" id="PS51349"/>
    </source>
</evidence>
<dbReference type="OrthoDB" id="9770452at2"/>
<organism evidence="10 11">
    <name type="scientific">Hydrocarboniclastica marina</name>
    <dbReference type="NCBI Taxonomy" id="2259620"/>
    <lineage>
        <taxon>Bacteria</taxon>
        <taxon>Pseudomonadati</taxon>
        <taxon>Pseudomonadota</taxon>
        <taxon>Gammaproteobacteria</taxon>
        <taxon>Alteromonadales</taxon>
        <taxon>Alteromonadaceae</taxon>
        <taxon>Hydrocarboniclastica</taxon>
    </lineage>
</organism>
<dbReference type="EC" id="1.1.1.27" evidence="10"/>
<dbReference type="Gene3D" id="3.20.20.70">
    <property type="entry name" value="Aldolase class I"/>
    <property type="match status" value="1"/>
</dbReference>
<comment type="similarity">
    <text evidence="5">Belongs to the FMN-dependent alpha-hydroxy acid dehydrogenase family.</text>
</comment>
<evidence type="ECO:0000256" key="5">
    <source>
        <dbReference type="ARBA" id="ARBA00024042"/>
    </source>
</evidence>
<evidence type="ECO:0000256" key="3">
    <source>
        <dbReference type="ARBA" id="ARBA00022643"/>
    </source>
</evidence>
<dbReference type="Pfam" id="PF01070">
    <property type="entry name" value="FMN_dh"/>
    <property type="match status" value="1"/>
</dbReference>
<dbReference type="KEGG" id="hmi:soil367_15110"/>
<reference evidence="10 11" key="1">
    <citation type="submission" date="2018-07" db="EMBL/GenBank/DDBJ databases">
        <title>Marsedoiliclastica nanhaica gen. nov. sp. nov., a novel marine hydrocarbonoclastic bacterium isolated from an in-situ enriched hydrocarbon-degrading consortium in deep-sea sediment.</title>
        <authorList>
            <person name="Dong C."/>
            <person name="Ma T."/>
            <person name="Liu R."/>
            <person name="Shao Z."/>
        </authorList>
    </citation>
    <scope>NUCLEOTIDE SEQUENCE [LARGE SCALE GENOMIC DNA]</scope>
    <source>
        <strain evidence="11">soil36-7</strain>
    </source>
</reference>
<feature type="binding site" evidence="7">
    <location>
        <position position="134"/>
    </location>
    <ligand>
        <name>glyoxylate</name>
        <dbReference type="ChEBI" id="CHEBI:36655"/>
    </ligand>
</feature>
<feature type="region of interest" description="Disordered" evidence="8">
    <location>
        <begin position="383"/>
        <end position="403"/>
    </location>
</feature>
<feature type="binding site" evidence="7">
    <location>
        <begin position="313"/>
        <end position="317"/>
    </location>
    <ligand>
        <name>FMN</name>
        <dbReference type="ChEBI" id="CHEBI:58210"/>
    </ligand>
</feature>
<evidence type="ECO:0000256" key="4">
    <source>
        <dbReference type="ARBA" id="ARBA00023002"/>
    </source>
</evidence>
<dbReference type="InterPro" id="IPR013785">
    <property type="entry name" value="Aldolase_TIM"/>
</dbReference>
<dbReference type="FunFam" id="3.20.20.70:FF:000029">
    <property type="entry name" value="L-lactate dehydrogenase"/>
    <property type="match status" value="1"/>
</dbReference>
<keyword evidence="11" id="KW-1185">Reference proteome</keyword>
<dbReference type="PANTHER" id="PTHR10578:SF85">
    <property type="entry name" value="L-LACTATE DEHYDROGENASE"/>
    <property type="match status" value="1"/>
</dbReference>
<evidence type="ECO:0000256" key="8">
    <source>
        <dbReference type="SAM" id="MobiDB-lite"/>
    </source>
</evidence>
<dbReference type="EMBL" id="CP031093">
    <property type="protein sequence ID" value="QCF27154.1"/>
    <property type="molecule type" value="Genomic_DNA"/>
</dbReference>
<dbReference type="InterPro" id="IPR000262">
    <property type="entry name" value="FMN-dep_DH"/>
</dbReference>
<dbReference type="GO" id="GO:0009060">
    <property type="term" value="P:aerobic respiration"/>
    <property type="evidence" value="ECO:0007669"/>
    <property type="project" value="TreeGrafter"/>
</dbReference>
<dbReference type="AlphaFoldDB" id="A0A4P7XKW7"/>
<feature type="binding site" evidence="7">
    <location>
        <position position="29"/>
    </location>
    <ligand>
        <name>glyoxylate</name>
        <dbReference type="ChEBI" id="CHEBI:36655"/>
    </ligand>
</feature>
<feature type="binding site" evidence="7">
    <location>
        <position position="258"/>
    </location>
    <ligand>
        <name>FMN</name>
        <dbReference type="ChEBI" id="CHEBI:58210"/>
    </ligand>
</feature>
<feature type="active site" description="Proton acceptor" evidence="6">
    <location>
        <position position="282"/>
    </location>
</feature>
<evidence type="ECO:0000313" key="11">
    <source>
        <dbReference type="Proteomes" id="UP000298049"/>
    </source>
</evidence>
<feature type="binding site" evidence="7">
    <location>
        <begin position="336"/>
        <end position="337"/>
    </location>
    <ligand>
        <name>FMN</name>
        <dbReference type="ChEBI" id="CHEBI:58210"/>
    </ligand>
</feature>
<feature type="binding site" evidence="7">
    <location>
        <position position="280"/>
    </location>
    <ligand>
        <name>FMN</name>
        <dbReference type="ChEBI" id="CHEBI:58210"/>
    </ligand>
</feature>